<accession>A0ABN1XI25</accession>
<feature type="transmembrane region" description="Helical" evidence="2">
    <location>
        <begin position="36"/>
        <end position="57"/>
    </location>
</feature>
<feature type="region of interest" description="Disordered" evidence="1">
    <location>
        <begin position="1"/>
        <end position="22"/>
    </location>
</feature>
<evidence type="ECO:0000313" key="4">
    <source>
        <dbReference type="Proteomes" id="UP001501414"/>
    </source>
</evidence>
<keyword evidence="4" id="KW-1185">Reference proteome</keyword>
<evidence type="ECO:0008006" key="5">
    <source>
        <dbReference type="Google" id="ProtNLM"/>
    </source>
</evidence>
<keyword evidence="2" id="KW-1133">Transmembrane helix</keyword>
<dbReference type="EMBL" id="BAAAJK010000004">
    <property type="protein sequence ID" value="GAA1382063.1"/>
    <property type="molecule type" value="Genomic_DNA"/>
</dbReference>
<protein>
    <recommendedName>
        <fullName evidence="5">Secreted protein</fullName>
    </recommendedName>
</protein>
<sequence length="236" mass="23394">MTAPDLPQVTPAGAAPGRPAGIRVGRFGPRVMLRGAFVGLALLVLVVLLVGCGNAALPGAPQEPGPQPSAVPSSGPTSGSPSGSSSGPPEPSPGTGTATGSGPGSGPTGGAPGPAGDTARPAPPPGGGHPGPPQAMQAPRAEQDVPMWPAGDAGTAQRMQQHADRGGDPWLLDPQEVAISYVGAELEYRSPELTELAPGNYDVADGRSAARATVTLEQTVRRGPGGIWVVTAVTRR</sequence>
<organism evidence="3 4">
    <name type="scientific">Pseudonocardia kongjuensis</name>
    <dbReference type="NCBI Taxonomy" id="102227"/>
    <lineage>
        <taxon>Bacteria</taxon>
        <taxon>Bacillati</taxon>
        <taxon>Actinomycetota</taxon>
        <taxon>Actinomycetes</taxon>
        <taxon>Pseudonocardiales</taxon>
        <taxon>Pseudonocardiaceae</taxon>
        <taxon>Pseudonocardia</taxon>
    </lineage>
</organism>
<evidence type="ECO:0000256" key="1">
    <source>
        <dbReference type="SAM" id="MobiDB-lite"/>
    </source>
</evidence>
<evidence type="ECO:0000313" key="3">
    <source>
        <dbReference type="EMBL" id="GAA1382063.1"/>
    </source>
</evidence>
<proteinExistence type="predicted"/>
<dbReference type="RefSeq" id="WP_344018551.1">
    <property type="nucleotide sequence ID" value="NZ_BAAAJK010000004.1"/>
</dbReference>
<keyword evidence="2" id="KW-0812">Transmembrane</keyword>
<reference evidence="3 4" key="1">
    <citation type="journal article" date="2019" name="Int. J. Syst. Evol. Microbiol.">
        <title>The Global Catalogue of Microorganisms (GCM) 10K type strain sequencing project: providing services to taxonomists for standard genome sequencing and annotation.</title>
        <authorList>
            <consortium name="The Broad Institute Genomics Platform"/>
            <consortium name="The Broad Institute Genome Sequencing Center for Infectious Disease"/>
            <person name="Wu L."/>
            <person name="Ma J."/>
        </authorList>
    </citation>
    <scope>NUCLEOTIDE SEQUENCE [LARGE SCALE GENOMIC DNA]</scope>
    <source>
        <strain evidence="3 4">JCM 11896</strain>
    </source>
</reference>
<dbReference type="Proteomes" id="UP001501414">
    <property type="component" value="Unassembled WGS sequence"/>
</dbReference>
<keyword evidence="2" id="KW-0472">Membrane</keyword>
<feature type="compositionally biased region" description="Low complexity" evidence="1">
    <location>
        <begin position="70"/>
        <end position="96"/>
    </location>
</feature>
<gene>
    <name evidence="3" type="ORF">GCM10009613_09120</name>
</gene>
<feature type="compositionally biased region" description="Low complexity" evidence="1">
    <location>
        <begin position="11"/>
        <end position="22"/>
    </location>
</feature>
<feature type="compositionally biased region" description="Pro residues" evidence="1">
    <location>
        <begin position="121"/>
        <end position="133"/>
    </location>
</feature>
<feature type="compositionally biased region" description="Gly residues" evidence="1">
    <location>
        <begin position="97"/>
        <end position="113"/>
    </location>
</feature>
<feature type="region of interest" description="Disordered" evidence="1">
    <location>
        <begin position="60"/>
        <end position="170"/>
    </location>
</feature>
<comment type="caution">
    <text evidence="3">The sequence shown here is derived from an EMBL/GenBank/DDBJ whole genome shotgun (WGS) entry which is preliminary data.</text>
</comment>
<evidence type="ECO:0000256" key="2">
    <source>
        <dbReference type="SAM" id="Phobius"/>
    </source>
</evidence>
<name>A0ABN1XI25_9PSEU</name>